<evidence type="ECO:0000313" key="2">
    <source>
        <dbReference type="EMBL" id="JAI06747.1"/>
    </source>
</evidence>
<feature type="signal peptide" evidence="1">
    <location>
        <begin position="1"/>
        <end position="20"/>
    </location>
</feature>
<organism evidence="2">
    <name type="scientific">Anguilla anguilla</name>
    <name type="common">European freshwater eel</name>
    <name type="synonym">Muraena anguilla</name>
    <dbReference type="NCBI Taxonomy" id="7936"/>
    <lineage>
        <taxon>Eukaryota</taxon>
        <taxon>Metazoa</taxon>
        <taxon>Chordata</taxon>
        <taxon>Craniata</taxon>
        <taxon>Vertebrata</taxon>
        <taxon>Euteleostomi</taxon>
        <taxon>Actinopterygii</taxon>
        <taxon>Neopterygii</taxon>
        <taxon>Teleostei</taxon>
        <taxon>Anguilliformes</taxon>
        <taxon>Anguillidae</taxon>
        <taxon>Anguilla</taxon>
    </lineage>
</organism>
<accession>A0A0E9XWH3</accession>
<proteinExistence type="predicted"/>
<evidence type="ECO:0000256" key="1">
    <source>
        <dbReference type="SAM" id="SignalP"/>
    </source>
</evidence>
<reference evidence="2" key="2">
    <citation type="journal article" date="2015" name="Fish Shellfish Immunol.">
        <title>Early steps in the European eel (Anguilla anguilla)-Vibrio vulnificus interaction in the gills: Role of the RtxA13 toxin.</title>
        <authorList>
            <person name="Callol A."/>
            <person name="Pajuelo D."/>
            <person name="Ebbesson L."/>
            <person name="Teles M."/>
            <person name="MacKenzie S."/>
            <person name="Amaro C."/>
        </authorList>
    </citation>
    <scope>NUCLEOTIDE SEQUENCE</scope>
</reference>
<keyword evidence="1" id="KW-0732">Signal</keyword>
<name>A0A0E9XWH3_ANGAN</name>
<dbReference type="EMBL" id="GBXM01001831">
    <property type="protein sequence ID" value="JAI06747.1"/>
    <property type="molecule type" value="Transcribed_RNA"/>
</dbReference>
<protein>
    <submittedName>
        <fullName evidence="2">Uncharacterized protein</fullName>
    </submittedName>
</protein>
<reference evidence="2" key="1">
    <citation type="submission" date="2014-11" db="EMBL/GenBank/DDBJ databases">
        <authorList>
            <person name="Amaro Gonzalez C."/>
        </authorList>
    </citation>
    <scope>NUCLEOTIDE SEQUENCE</scope>
</reference>
<sequence>MIACFVKCIFRLCLLSQLLGLKEERGTSFWVQIKVSCLSLHLEHMRLKKEKKKRK</sequence>
<dbReference type="AlphaFoldDB" id="A0A0E9XWH3"/>
<feature type="chain" id="PRO_5002435246" evidence="1">
    <location>
        <begin position="21"/>
        <end position="55"/>
    </location>
</feature>